<accession>A0A0F9RC65</accession>
<protein>
    <submittedName>
        <fullName evidence="1">Uncharacterized protein</fullName>
    </submittedName>
</protein>
<proteinExistence type="predicted"/>
<reference evidence="1" key="1">
    <citation type="journal article" date="2015" name="Nature">
        <title>Complex archaea that bridge the gap between prokaryotes and eukaryotes.</title>
        <authorList>
            <person name="Spang A."/>
            <person name="Saw J.H."/>
            <person name="Jorgensen S.L."/>
            <person name="Zaremba-Niedzwiedzka K."/>
            <person name="Martijn J."/>
            <person name="Lind A.E."/>
            <person name="van Eijk R."/>
            <person name="Schleper C."/>
            <person name="Guy L."/>
            <person name="Ettema T.J."/>
        </authorList>
    </citation>
    <scope>NUCLEOTIDE SEQUENCE</scope>
</reference>
<gene>
    <name evidence="1" type="ORF">LCGC14_0912180</name>
</gene>
<dbReference type="EMBL" id="LAZR01003035">
    <property type="protein sequence ID" value="KKN22716.1"/>
    <property type="molecule type" value="Genomic_DNA"/>
</dbReference>
<sequence length="138" mass="16206">MDEINKIVDIGNISKYNSGALINLRLNELWQDAHKHKRKGKYSDWNGDLDAVWCELAGDVKEDSEKDKDFMKINLILAAYSPIINWDIKIDFKVRASNDLRKKGFQYFYLIKKEVFLRRLQNIQGKGTAYDDDDDSWE</sequence>
<dbReference type="AlphaFoldDB" id="A0A0F9RC65"/>
<organism evidence="1">
    <name type="scientific">marine sediment metagenome</name>
    <dbReference type="NCBI Taxonomy" id="412755"/>
    <lineage>
        <taxon>unclassified sequences</taxon>
        <taxon>metagenomes</taxon>
        <taxon>ecological metagenomes</taxon>
    </lineage>
</organism>
<evidence type="ECO:0000313" key="1">
    <source>
        <dbReference type="EMBL" id="KKN22716.1"/>
    </source>
</evidence>
<name>A0A0F9RC65_9ZZZZ</name>
<comment type="caution">
    <text evidence="1">The sequence shown here is derived from an EMBL/GenBank/DDBJ whole genome shotgun (WGS) entry which is preliminary data.</text>
</comment>